<evidence type="ECO:0000256" key="1">
    <source>
        <dbReference type="PROSITE-ProRule" id="PRU00529"/>
    </source>
</evidence>
<dbReference type="InterPro" id="IPR004114">
    <property type="entry name" value="THUMP_dom"/>
</dbReference>
<dbReference type="Proteomes" id="UP000800035">
    <property type="component" value="Unassembled WGS sequence"/>
</dbReference>
<evidence type="ECO:0000313" key="4">
    <source>
        <dbReference type="EMBL" id="KAF1956492.1"/>
    </source>
</evidence>
<dbReference type="CDD" id="cd11717">
    <property type="entry name" value="THUMP_THUMPD1_like"/>
    <property type="match status" value="1"/>
</dbReference>
<dbReference type="FunFam" id="3.30.2300.10:FF:000001">
    <property type="entry name" value="THUMP domain-containing protein 1"/>
    <property type="match status" value="1"/>
</dbReference>
<dbReference type="PANTHER" id="PTHR13452:SF10">
    <property type="entry name" value="THUMP DOMAIN-CONTAINING PROTEIN 1"/>
    <property type="match status" value="1"/>
</dbReference>
<feature type="compositionally biased region" description="Basic and acidic residues" evidence="2">
    <location>
        <begin position="10"/>
        <end position="21"/>
    </location>
</feature>
<dbReference type="Gene3D" id="3.30.2300.10">
    <property type="entry name" value="THUMP superfamily"/>
    <property type="match status" value="1"/>
</dbReference>
<feature type="region of interest" description="Disordered" evidence="2">
    <location>
        <begin position="1"/>
        <end position="43"/>
    </location>
</feature>
<dbReference type="InterPro" id="IPR040183">
    <property type="entry name" value="THUMPD1-like"/>
</dbReference>
<proteinExistence type="predicted"/>
<feature type="compositionally biased region" description="Basic and acidic residues" evidence="2">
    <location>
        <begin position="273"/>
        <end position="283"/>
    </location>
</feature>
<name>A0A6A5TXX5_9PLEO</name>
<evidence type="ECO:0000256" key="2">
    <source>
        <dbReference type="SAM" id="MobiDB-lite"/>
    </source>
</evidence>
<evidence type="ECO:0000313" key="5">
    <source>
        <dbReference type="Proteomes" id="UP000800035"/>
    </source>
</evidence>
<organism evidence="4 5">
    <name type="scientific">Byssothecium circinans</name>
    <dbReference type="NCBI Taxonomy" id="147558"/>
    <lineage>
        <taxon>Eukaryota</taxon>
        <taxon>Fungi</taxon>
        <taxon>Dikarya</taxon>
        <taxon>Ascomycota</taxon>
        <taxon>Pezizomycotina</taxon>
        <taxon>Dothideomycetes</taxon>
        <taxon>Pleosporomycetidae</taxon>
        <taxon>Pleosporales</taxon>
        <taxon>Massarineae</taxon>
        <taxon>Massarinaceae</taxon>
        <taxon>Byssothecium</taxon>
    </lineage>
</organism>
<feature type="region of interest" description="Disordered" evidence="2">
    <location>
        <begin position="79"/>
        <end position="98"/>
    </location>
</feature>
<dbReference type="PANTHER" id="PTHR13452">
    <property type="entry name" value="THUMP DOMAIN CONTAINING PROTEIN 1-RELATED"/>
    <property type="match status" value="1"/>
</dbReference>
<feature type="domain" description="THUMP" evidence="3">
    <location>
        <begin position="150"/>
        <end position="256"/>
    </location>
</feature>
<accession>A0A6A5TXX5</accession>
<dbReference type="GO" id="GO:0006400">
    <property type="term" value="P:tRNA modification"/>
    <property type="evidence" value="ECO:0007669"/>
    <property type="project" value="InterPro"/>
</dbReference>
<dbReference type="PROSITE" id="PS51165">
    <property type="entry name" value="THUMP"/>
    <property type="match status" value="1"/>
</dbReference>
<feature type="region of interest" description="Disordered" evidence="2">
    <location>
        <begin position="273"/>
        <end position="307"/>
    </location>
</feature>
<sequence length="307" mass="33920">MDTNPKKRKADGDARHEEANKKYKHGKKNWGAPPNMAADRGLQPGDMGVWATCALKKEAPSIADLRDLFQEYTSQLYGDGQTDVTAEEQGSDDDGGDIESAIQKEIDGIRKPAKDPYFRNAQIGTACLIFLKARKPVEPVSFVEKICQDVANGKTIARCNFVKRLTPIEAMDKASDRGLENVARQVIAPHFHGPDRAGKKFAIRVSIRNNKQFTRDGVIQTVAAVVGQGHKVDLSNYDLLILVEIYQNMIGMSVVGPDFEKLKRFNLAELRDASRREENVTTKKKDKSAQASEPATSSKTAEETSEA</sequence>
<feature type="compositionally biased region" description="Polar residues" evidence="2">
    <location>
        <begin position="289"/>
        <end position="299"/>
    </location>
</feature>
<evidence type="ECO:0000259" key="3">
    <source>
        <dbReference type="PROSITE" id="PS51165"/>
    </source>
</evidence>
<protein>
    <recommendedName>
        <fullName evidence="3">THUMP domain-containing protein</fullName>
    </recommendedName>
</protein>
<feature type="compositionally biased region" description="Acidic residues" evidence="2">
    <location>
        <begin position="85"/>
        <end position="97"/>
    </location>
</feature>
<keyword evidence="5" id="KW-1185">Reference proteome</keyword>
<dbReference type="SUPFAM" id="SSF143437">
    <property type="entry name" value="THUMP domain-like"/>
    <property type="match status" value="1"/>
</dbReference>
<keyword evidence="1" id="KW-0694">RNA-binding</keyword>
<dbReference type="EMBL" id="ML976991">
    <property type="protein sequence ID" value="KAF1956492.1"/>
    <property type="molecule type" value="Genomic_DNA"/>
</dbReference>
<dbReference type="SMART" id="SM00981">
    <property type="entry name" value="THUMP"/>
    <property type="match status" value="1"/>
</dbReference>
<dbReference type="OrthoDB" id="367221at2759"/>
<dbReference type="AlphaFoldDB" id="A0A6A5TXX5"/>
<dbReference type="GO" id="GO:0003723">
    <property type="term" value="F:RNA binding"/>
    <property type="evidence" value="ECO:0007669"/>
    <property type="project" value="UniProtKB-UniRule"/>
</dbReference>
<reference evidence="4" key="1">
    <citation type="journal article" date="2020" name="Stud. Mycol.">
        <title>101 Dothideomycetes genomes: a test case for predicting lifestyles and emergence of pathogens.</title>
        <authorList>
            <person name="Haridas S."/>
            <person name="Albert R."/>
            <person name="Binder M."/>
            <person name="Bloem J."/>
            <person name="Labutti K."/>
            <person name="Salamov A."/>
            <person name="Andreopoulos B."/>
            <person name="Baker S."/>
            <person name="Barry K."/>
            <person name="Bills G."/>
            <person name="Bluhm B."/>
            <person name="Cannon C."/>
            <person name="Castanera R."/>
            <person name="Culley D."/>
            <person name="Daum C."/>
            <person name="Ezra D."/>
            <person name="Gonzalez J."/>
            <person name="Henrissat B."/>
            <person name="Kuo A."/>
            <person name="Liang C."/>
            <person name="Lipzen A."/>
            <person name="Lutzoni F."/>
            <person name="Magnuson J."/>
            <person name="Mondo S."/>
            <person name="Nolan M."/>
            <person name="Ohm R."/>
            <person name="Pangilinan J."/>
            <person name="Park H.-J."/>
            <person name="Ramirez L."/>
            <person name="Alfaro M."/>
            <person name="Sun H."/>
            <person name="Tritt A."/>
            <person name="Yoshinaga Y."/>
            <person name="Zwiers L.-H."/>
            <person name="Turgeon B."/>
            <person name="Goodwin S."/>
            <person name="Spatafora J."/>
            <person name="Crous P."/>
            <person name="Grigoriev I."/>
        </authorList>
    </citation>
    <scope>NUCLEOTIDE SEQUENCE</scope>
    <source>
        <strain evidence="4">CBS 675.92</strain>
    </source>
</reference>
<dbReference type="Pfam" id="PF02926">
    <property type="entry name" value="THUMP"/>
    <property type="match status" value="1"/>
</dbReference>
<gene>
    <name evidence="4" type="ORF">CC80DRAFT_492053</name>
</gene>